<dbReference type="SUPFAM" id="SSF51735">
    <property type="entry name" value="NAD(P)-binding Rossmann-fold domains"/>
    <property type="match status" value="2"/>
</dbReference>
<dbReference type="SUPFAM" id="SSF52151">
    <property type="entry name" value="FabD/lysophospholipase-like"/>
    <property type="match status" value="1"/>
</dbReference>
<dbReference type="InterPro" id="IPR029058">
    <property type="entry name" value="AB_hydrolase_fold"/>
</dbReference>
<feature type="region of interest" description="N-terminal hotdog fold" evidence="5">
    <location>
        <begin position="907"/>
        <end position="1034"/>
    </location>
</feature>
<keyword evidence="3" id="KW-0808">Transferase</keyword>
<evidence type="ECO:0000259" key="7">
    <source>
        <dbReference type="PROSITE" id="PS52004"/>
    </source>
</evidence>
<dbReference type="SUPFAM" id="SSF53474">
    <property type="entry name" value="alpha/beta-Hydrolases"/>
    <property type="match status" value="1"/>
</dbReference>
<dbReference type="Pfam" id="PF14765">
    <property type="entry name" value="PS-DH"/>
    <property type="match status" value="1"/>
</dbReference>
<dbReference type="InterPro" id="IPR042104">
    <property type="entry name" value="PKS_dehydratase_sf"/>
</dbReference>
<dbReference type="InterPro" id="IPR036291">
    <property type="entry name" value="NAD(P)-bd_dom_sf"/>
</dbReference>
<dbReference type="PROSITE" id="PS50075">
    <property type="entry name" value="CARRIER"/>
    <property type="match status" value="1"/>
</dbReference>
<dbReference type="InterPro" id="IPR020807">
    <property type="entry name" value="PKS_DH"/>
</dbReference>
<dbReference type="Pfam" id="PF08659">
    <property type="entry name" value="KR"/>
    <property type="match status" value="1"/>
</dbReference>
<dbReference type="InterPro" id="IPR049551">
    <property type="entry name" value="PKS_DH_C"/>
</dbReference>
<dbReference type="SMART" id="SM00823">
    <property type="entry name" value="PKS_PP"/>
    <property type="match status" value="1"/>
</dbReference>
<dbReference type="InterPro" id="IPR001031">
    <property type="entry name" value="Thioesterase"/>
</dbReference>
<dbReference type="Gene3D" id="3.40.50.720">
    <property type="entry name" value="NAD(P)-binding Rossmann-like Domain"/>
    <property type="match status" value="1"/>
</dbReference>
<dbReference type="InterPro" id="IPR032821">
    <property type="entry name" value="PKS_assoc"/>
</dbReference>
<evidence type="ECO:0000313" key="10">
    <source>
        <dbReference type="Proteomes" id="UP001319200"/>
    </source>
</evidence>
<proteinExistence type="predicted"/>
<dbReference type="GO" id="GO:0006633">
    <property type="term" value="P:fatty acid biosynthetic process"/>
    <property type="evidence" value="ECO:0007669"/>
    <property type="project" value="InterPro"/>
</dbReference>
<dbReference type="Gene3D" id="3.10.129.110">
    <property type="entry name" value="Polyketide synthase dehydratase"/>
    <property type="match status" value="1"/>
</dbReference>
<evidence type="ECO:0000313" key="9">
    <source>
        <dbReference type="EMBL" id="MBT1698182.1"/>
    </source>
</evidence>
<dbReference type="Proteomes" id="UP001319200">
    <property type="component" value="Unassembled WGS sequence"/>
</dbReference>
<dbReference type="Pfam" id="PF16197">
    <property type="entry name" value="KAsynt_C_assoc"/>
    <property type="match status" value="1"/>
</dbReference>
<dbReference type="SUPFAM" id="SSF55048">
    <property type="entry name" value="Probable ACP-binding domain of malonyl-CoA ACP transacylase"/>
    <property type="match status" value="1"/>
</dbReference>
<dbReference type="Pfam" id="PF00550">
    <property type="entry name" value="PP-binding"/>
    <property type="match status" value="1"/>
</dbReference>
<feature type="domain" description="Ketosynthase family 3 (KS3)" evidence="7">
    <location>
        <begin position="16"/>
        <end position="440"/>
    </location>
</feature>
<feature type="region of interest" description="C-terminal hotdog fold" evidence="5">
    <location>
        <begin position="1047"/>
        <end position="1203"/>
    </location>
</feature>
<dbReference type="InterPro" id="IPR013968">
    <property type="entry name" value="PKS_KR"/>
</dbReference>
<dbReference type="InterPro" id="IPR016039">
    <property type="entry name" value="Thiolase-like"/>
</dbReference>
<dbReference type="FunFam" id="3.40.47.10:FF:000019">
    <property type="entry name" value="Polyketide synthase type I"/>
    <property type="match status" value="1"/>
</dbReference>
<dbReference type="InterPro" id="IPR016036">
    <property type="entry name" value="Malonyl_transacylase_ACP-bd"/>
</dbReference>
<dbReference type="SUPFAM" id="SSF53901">
    <property type="entry name" value="Thiolase-like"/>
    <property type="match status" value="1"/>
</dbReference>
<dbReference type="GO" id="GO:0031177">
    <property type="term" value="F:phosphopantetheine binding"/>
    <property type="evidence" value="ECO:0007669"/>
    <property type="project" value="InterPro"/>
</dbReference>
<keyword evidence="2" id="KW-0597">Phosphoprotein</keyword>
<protein>
    <submittedName>
        <fullName evidence="9">Alpha/beta fold hydrolase</fullName>
    </submittedName>
</protein>
<comment type="function">
    <text evidence="4">Involved in production of the polyketide antibiotic thailandamide.</text>
</comment>
<dbReference type="InterPro" id="IPR049552">
    <property type="entry name" value="PKS_DH_N"/>
</dbReference>
<dbReference type="SMART" id="SM00826">
    <property type="entry name" value="PKS_DH"/>
    <property type="match status" value="1"/>
</dbReference>
<dbReference type="InterPro" id="IPR018201">
    <property type="entry name" value="Ketoacyl_synth_AS"/>
</dbReference>
<evidence type="ECO:0000256" key="4">
    <source>
        <dbReference type="ARBA" id="ARBA00054155"/>
    </source>
</evidence>
<organism evidence="9 10">
    <name type="scientific">Chryseosolibacter histidini</name>
    <dbReference type="NCBI Taxonomy" id="2782349"/>
    <lineage>
        <taxon>Bacteria</taxon>
        <taxon>Pseudomonadati</taxon>
        <taxon>Bacteroidota</taxon>
        <taxon>Cytophagia</taxon>
        <taxon>Cytophagales</taxon>
        <taxon>Chryseotaleaceae</taxon>
        <taxon>Chryseosolibacter</taxon>
    </lineage>
</organism>
<evidence type="ECO:0000256" key="1">
    <source>
        <dbReference type="ARBA" id="ARBA00022450"/>
    </source>
</evidence>
<dbReference type="PANTHER" id="PTHR43775:SF37">
    <property type="entry name" value="SI:DKEY-61P9.11"/>
    <property type="match status" value="1"/>
</dbReference>
<accession>A0AAP2GQ63</accession>
<dbReference type="Pfam" id="PF00109">
    <property type="entry name" value="ketoacyl-synt"/>
    <property type="match status" value="1"/>
</dbReference>
<dbReference type="PROSITE" id="PS52004">
    <property type="entry name" value="KS3_2"/>
    <property type="match status" value="1"/>
</dbReference>
<dbReference type="CDD" id="cd00833">
    <property type="entry name" value="PKS"/>
    <property type="match status" value="1"/>
</dbReference>
<dbReference type="InterPro" id="IPR057326">
    <property type="entry name" value="KR_dom"/>
</dbReference>
<evidence type="ECO:0000259" key="8">
    <source>
        <dbReference type="PROSITE" id="PS52019"/>
    </source>
</evidence>
<dbReference type="SMART" id="SM01294">
    <property type="entry name" value="PKS_PP_betabranch"/>
    <property type="match status" value="1"/>
</dbReference>
<dbReference type="SMART" id="SM00827">
    <property type="entry name" value="PKS_AT"/>
    <property type="match status" value="1"/>
</dbReference>
<dbReference type="Gene3D" id="3.30.70.3290">
    <property type="match status" value="1"/>
</dbReference>
<feature type="domain" description="Carrier" evidence="6">
    <location>
        <begin position="1726"/>
        <end position="1803"/>
    </location>
</feature>
<dbReference type="FunFam" id="3.40.366.10:FF:000002">
    <property type="entry name" value="Probable polyketide synthase 2"/>
    <property type="match status" value="1"/>
</dbReference>
<dbReference type="Pfam" id="PF02801">
    <property type="entry name" value="Ketoacyl-synt_C"/>
    <property type="match status" value="1"/>
</dbReference>
<name>A0AAP2GQ63_9BACT</name>
<dbReference type="SMART" id="SM00825">
    <property type="entry name" value="PKS_KS"/>
    <property type="match status" value="1"/>
</dbReference>
<dbReference type="InterPro" id="IPR050091">
    <property type="entry name" value="PKS_NRPS_Biosynth_Enz"/>
</dbReference>
<dbReference type="PROSITE" id="PS52019">
    <property type="entry name" value="PKS_MFAS_DH"/>
    <property type="match status" value="1"/>
</dbReference>
<dbReference type="InterPro" id="IPR009081">
    <property type="entry name" value="PP-bd_ACP"/>
</dbReference>
<dbReference type="Gene3D" id="3.40.47.10">
    <property type="match status" value="1"/>
</dbReference>
<dbReference type="CDD" id="cd08955">
    <property type="entry name" value="KR_2_FAS_SDR_x"/>
    <property type="match status" value="1"/>
</dbReference>
<dbReference type="RefSeq" id="WP_254164088.1">
    <property type="nucleotide sequence ID" value="NZ_JAHESF010000013.1"/>
</dbReference>
<dbReference type="SUPFAM" id="SSF47336">
    <property type="entry name" value="ACP-like"/>
    <property type="match status" value="1"/>
</dbReference>
<feature type="active site" description="Proton donor; for dehydratase activity" evidence="5">
    <location>
        <position position="1110"/>
    </location>
</feature>
<dbReference type="SMART" id="SM00822">
    <property type="entry name" value="PKS_KR"/>
    <property type="match status" value="1"/>
</dbReference>
<keyword evidence="1" id="KW-0596">Phosphopantetheine</keyword>
<gene>
    <name evidence="9" type="ORF">KK083_14920</name>
</gene>
<evidence type="ECO:0000256" key="5">
    <source>
        <dbReference type="PROSITE-ProRule" id="PRU01363"/>
    </source>
</evidence>
<dbReference type="Gene3D" id="1.10.1200.10">
    <property type="entry name" value="ACP-like"/>
    <property type="match status" value="1"/>
</dbReference>
<dbReference type="Pfam" id="PF00975">
    <property type="entry name" value="Thioesterase"/>
    <property type="match status" value="1"/>
</dbReference>
<evidence type="ECO:0000259" key="6">
    <source>
        <dbReference type="PROSITE" id="PS50075"/>
    </source>
</evidence>
<dbReference type="InterPro" id="IPR001227">
    <property type="entry name" value="Ac_transferase_dom_sf"/>
</dbReference>
<feature type="domain" description="PKS/mFAS DH" evidence="8">
    <location>
        <begin position="907"/>
        <end position="1203"/>
    </location>
</feature>
<dbReference type="Pfam" id="PF00698">
    <property type="entry name" value="Acyl_transf_1"/>
    <property type="match status" value="1"/>
</dbReference>
<dbReference type="PANTHER" id="PTHR43775">
    <property type="entry name" value="FATTY ACID SYNTHASE"/>
    <property type="match status" value="1"/>
</dbReference>
<dbReference type="GO" id="GO:0004312">
    <property type="term" value="F:fatty acid synthase activity"/>
    <property type="evidence" value="ECO:0007669"/>
    <property type="project" value="TreeGrafter"/>
</dbReference>
<dbReference type="GO" id="GO:0004315">
    <property type="term" value="F:3-oxoacyl-[acyl-carrier-protein] synthase activity"/>
    <property type="evidence" value="ECO:0007669"/>
    <property type="project" value="InterPro"/>
</dbReference>
<dbReference type="InterPro" id="IPR014043">
    <property type="entry name" value="Acyl_transferase_dom"/>
</dbReference>
<dbReference type="InterPro" id="IPR014031">
    <property type="entry name" value="Ketoacyl_synth_C"/>
</dbReference>
<dbReference type="InterPro" id="IPR016035">
    <property type="entry name" value="Acyl_Trfase/lysoPLipase"/>
</dbReference>
<dbReference type="InterPro" id="IPR020841">
    <property type="entry name" value="PKS_Beta-ketoAc_synthase_dom"/>
</dbReference>
<comment type="caution">
    <text evidence="9">The sequence shown here is derived from an EMBL/GenBank/DDBJ whole genome shotgun (WGS) entry which is preliminary data.</text>
</comment>
<evidence type="ECO:0000256" key="2">
    <source>
        <dbReference type="ARBA" id="ARBA00022553"/>
    </source>
</evidence>
<dbReference type="Gene3D" id="3.40.50.1820">
    <property type="entry name" value="alpha/beta hydrolase"/>
    <property type="match status" value="1"/>
</dbReference>
<dbReference type="InterPro" id="IPR036736">
    <property type="entry name" value="ACP-like_sf"/>
</dbReference>
<dbReference type="PROSITE" id="PS00606">
    <property type="entry name" value="KS3_1"/>
    <property type="match status" value="1"/>
</dbReference>
<sequence>MKSKKRISDLESCPGRDAIAIVGLSCRFPQGHTLAEFWELLRNGRDTITEIKDQRWDHDAYYHPDATVADKTQQRHASLLDNIHDFDPLFFGISPAEAYEMSPSQKLMLELVWEALENASIGIDQAKGGRTGVYIGNIWTDFERYRKMKNAAATSHSALGQSANIIANRVSFKYGFTGPSLVVDTGCSASLVALHLACQALRDGSIDMAVVGGVNHILDPDQYILLSKFGGLSSTGKCHTFSRHADGFVRGEGGGVVLLKRLPDAEKKGEKIWALVRGTAMNNNGYNVNLPATSVEGQKSVLADAYRFSSIAPKDVHYVEAHGTGTRLGDPTEATALGEFFCKGKRKQALHIGSVKTNIGHLEAAAGIAGLIKVVLAMQHRTLPPSLNCDEYNPGIDFEALRLQVQHTPGPWPAKKGETLKAGINSFGWGGTNAHTVVEEYRQPSYTPAAKHQTGMYCLPVSAQTEGALKAYVKRYADMLRAIPEQAVNDFCVAAALRKPSLSHRAFFSAKTKEELLNALEGFVPDADSSTVNSIPLQHHRVVMVFPGQGAQWIGMGRDLLAKEPVFRQAIEACDNAFKPHTGWSLVRLLTTTSEESRLSEIDVIQPALCAIQVALARLWMSWGIQPQALVGHSMGEVAAACISGAIDLHQAALIICTRSRLMKTVSGKGGTMAVTELSYERAEALLIHFPGLSIAASNSPKSTVLAGDQQSISEILQTLERQSLFCRQVNVDVASHSRQMDPLKKDLRKALTGIKPNATAIPFYSTVRNRKVEGKALNAGYWVDNLRNPVHFSSVVKQLMQDEHTIFIEVSPHPLLVVSLNECAAHEGRNIFSVATLFRDKPEQDSMYKNLGELFRHGFNIPWSTFYNTDNAPHLQLPAYPFQRERFELKGRAGKQVTDAKTGRRYPLLGKSIWVATQANTYFKETVLSLETYPYLADHLVNNDIVVPGAVYAEMMLEAAGEIQEGGISVLSNLRFVKPLILASEEAATVQLKMVRNNGSFSCQCFQKTADDAARITWQLLAEGELKIVSGLGHDDMADTGAETHDLAMSGQTYYDLLRSLGLAYGPYFQGLKELRTGSHPSTVSFSLAAHAHVQRSAERYKIHPTLLDTCLQPLFFKVLEGISADQSRSTFLTGIRELRLLKAFDPSEKVTGTVRLHNLKRDHGHGTTQVEADITVYTSAGDPLLILSGVQGKVLESGALKTNKKKLKDWLYQVNWKKLSHTPGTTSPVETRGTWLVLGDALGTSNILVNKMNKRGFHCIHATPGTAFTKHSPVSYTADFGNEADHRALLVDVFRREPVIEGIIHCTSINNEWQRDDITADVLESSQVDGSMSLLCMYRQLAALTIARAPKLIVITNGVEAVRDQDVPHPLHSPLRGMAKVLGNEATQYGVRCFDLSTCPGEAELDLVVDVIQAPPEGEDELAFRGSELYTSRLHKGVDAELTPSSKQFSSWGTYLVTGFGGIGLDFITWMAARGARHFALVNRSGKAGDAADIKLARLRHIGCNIEVFAADVASYDALKNVLHHIEDLMPPLAGVVHAAGVIHANTLANLTPAELSGILSPKMKGAWNLHLLTRHLTLDCFILFSSASTLIGLSGQGSYVAANRFLDTLAHYRRSMDLPAMAVNWGVISDAGMVAHDSALERYARAEGFEPVPMARALEAFDAIYRGGYAQVGVAKLNANIMAGYYAMLKERNYFRGLLERERENTLADTTFMDQLVSLNPQEQITMLEVLVIHELAAVIKTPAARINAAMTFKSLGVDSIMAVQLRNVFEKILNLKLPVGMFWTHPSIRAYAAFLQQGLADQASAMPLDRRQVSTSDWFVIAHPNPNASFRIFLFHDAGGDTCLYNGWDKLLGAEAEVIAVELPGRGKRINKNAYENLDHLIADLKPALAPLLDKPYAFFGHSMGALIAFEMARSIRRSGMDQPSRIFISSAPALSTYSRHDIDYDSLEKDLFRSKAADSHLKQSLQKLLKDDLRLLKHYRYVPEAPLTVPLVVVHGSDDPRVSQTQAERWEMETNADIEVIARPGGHRYIEHDSKFLTDLIRKEMDAVKNDTFSLHFETEATSV</sequence>
<dbReference type="InterPro" id="IPR014030">
    <property type="entry name" value="Ketoacyl_synth_N"/>
</dbReference>
<dbReference type="InterPro" id="IPR020806">
    <property type="entry name" value="PKS_PP-bd"/>
</dbReference>
<dbReference type="Pfam" id="PF21089">
    <property type="entry name" value="PKS_DH_N"/>
    <property type="match status" value="1"/>
</dbReference>
<dbReference type="InterPro" id="IPR049900">
    <property type="entry name" value="PKS_mFAS_DH"/>
</dbReference>
<keyword evidence="9" id="KW-0378">Hydrolase</keyword>
<dbReference type="Gene3D" id="3.40.366.10">
    <property type="entry name" value="Malonyl-Coenzyme A Acyl Carrier Protein, domain 2"/>
    <property type="match status" value="1"/>
</dbReference>
<dbReference type="EMBL" id="JAHESF010000013">
    <property type="protein sequence ID" value="MBT1698182.1"/>
    <property type="molecule type" value="Genomic_DNA"/>
</dbReference>
<keyword evidence="10" id="KW-1185">Reference proteome</keyword>
<evidence type="ECO:0000256" key="3">
    <source>
        <dbReference type="ARBA" id="ARBA00022679"/>
    </source>
</evidence>
<dbReference type="GO" id="GO:0016787">
    <property type="term" value="F:hydrolase activity"/>
    <property type="evidence" value="ECO:0007669"/>
    <property type="project" value="UniProtKB-KW"/>
</dbReference>
<feature type="active site" description="Proton acceptor; for dehydratase activity" evidence="5">
    <location>
        <position position="940"/>
    </location>
</feature>
<reference evidence="9 10" key="1">
    <citation type="submission" date="2021-05" db="EMBL/GenBank/DDBJ databases">
        <title>A Polyphasic approach of four new species of the genus Ohtaekwangia: Ohtaekwangia histidinii sp. nov., Ohtaekwangia cretensis sp. nov., Ohtaekwangia indiensis sp. nov., Ohtaekwangia reichenbachii sp. nov. from diverse environment.</title>
        <authorList>
            <person name="Octaviana S."/>
        </authorList>
    </citation>
    <scope>NUCLEOTIDE SEQUENCE [LARGE SCALE GENOMIC DNA]</scope>
    <source>
        <strain evidence="9 10">PWU4</strain>
    </source>
</reference>